<dbReference type="InterPro" id="IPR011048">
    <property type="entry name" value="Haem_d1_sf"/>
</dbReference>
<evidence type="ECO:0008006" key="4">
    <source>
        <dbReference type="Google" id="ProtNLM"/>
    </source>
</evidence>
<proteinExistence type="predicted"/>
<dbReference type="Gene3D" id="2.130.10.10">
    <property type="entry name" value="YVTN repeat-like/Quinoprotein amine dehydrogenase"/>
    <property type="match status" value="2"/>
</dbReference>
<gene>
    <name evidence="2" type="ORF">GCM10023187_20310</name>
</gene>
<dbReference type="SUPFAM" id="SSF51004">
    <property type="entry name" value="C-terminal (heme d1) domain of cytochrome cd1-nitrite reductase"/>
    <property type="match status" value="1"/>
</dbReference>
<evidence type="ECO:0000256" key="1">
    <source>
        <dbReference type="SAM" id="SignalP"/>
    </source>
</evidence>
<dbReference type="PANTHER" id="PTHR47197:SF3">
    <property type="entry name" value="DIHYDRO-HEME D1 DEHYDROGENASE"/>
    <property type="match status" value="1"/>
</dbReference>
<dbReference type="PANTHER" id="PTHR47197">
    <property type="entry name" value="PROTEIN NIRF"/>
    <property type="match status" value="1"/>
</dbReference>
<organism evidence="2 3">
    <name type="scientific">Nibrella viscosa</name>
    <dbReference type="NCBI Taxonomy" id="1084524"/>
    <lineage>
        <taxon>Bacteria</taxon>
        <taxon>Pseudomonadati</taxon>
        <taxon>Bacteroidota</taxon>
        <taxon>Cytophagia</taxon>
        <taxon>Cytophagales</taxon>
        <taxon>Spirosomataceae</taxon>
        <taxon>Nibrella</taxon>
    </lineage>
</organism>
<dbReference type="InterPro" id="IPR011964">
    <property type="entry name" value="YVTN_b-propeller_repeat"/>
</dbReference>
<dbReference type="InterPro" id="IPR015943">
    <property type="entry name" value="WD40/YVTN_repeat-like_dom_sf"/>
</dbReference>
<sequence>MRLFSGKQVLATLAAFAAAGCSLVKEAVQPELNVNYPAAYVVNGQSSTVTVINLTTNQVAGIIPLVDKVTRPDGSRVGSGAFLAYPHHLSLHPSETQLAIAAPGVDLSAGHGEKDPHGGVKKGGKVAILDAVTGTVRHILSLPDPNHNAVFSPDGNEIWSAQMDHHGKVLVYDAKTYTLKHTIPVGAEPAEVTFSADGSVAFVANGADNTVTAIDPLKKSVVATISVGKNPVGAWPGADGRMYVDNEDGKTISVLDVKTLKVVETVDLGFVPDFAFFLSAQRELWVTDGLAGKVHWWRKEADGRYTYGGSLASGAGAHAIGVYNGMAYITNQKGASVSVVDVAKHLKVKDISVDNKPNGIAILNR</sequence>
<dbReference type="EMBL" id="BAABHB010000003">
    <property type="protein sequence ID" value="GAA4403860.1"/>
    <property type="molecule type" value="Genomic_DNA"/>
</dbReference>
<evidence type="ECO:0000313" key="2">
    <source>
        <dbReference type="EMBL" id="GAA4403860.1"/>
    </source>
</evidence>
<dbReference type="NCBIfam" id="TIGR02276">
    <property type="entry name" value="beta_rpt_yvtn"/>
    <property type="match status" value="1"/>
</dbReference>
<reference evidence="3" key="1">
    <citation type="journal article" date="2019" name="Int. J. Syst. Evol. Microbiol.">
        <title>The Global Catalogue of Microorganisms (GCM) 10K type strain sequencing project: providing services to taxonomists for standard genome sequencing and annotation.</title>
        <authorList>
            <consortium name="The Broad Institute Genomics Platform"/>
            <consortium name="The Broad Institute Genome Sequencing Center for Infectious Disease"/>
            <person name="Wu L."/>
            <person name="Ma J."/>
        </authorList>
    </citation>
    <scope>NUCLEOTIDE SEQUENCE [LARGE SCALE GENOMIC DNA]</scope>
    <source>
        <strain evidence="3">JCM 17925</strain>
    </source>
</reference>
<protein>
    <recommendedName>
        <fullName evidence="4">40-residue YVTN family beta-propeller repeat-containing protein</fullName>
    </recommendedName>
</protein>
<comment type="caution">
    <text evidence="2">The sequence shown here is derived from an EMBL/GenBank/DDBJ whole genome shotgun (WGS) entry which is preliminary data.</text>
</comment>
<dbReference type="RefSeq" id="WP_345266616.1">
    <property type="nucleotide sequence ID" value="NZ_BAABHB010000003.1"/>
</dbReference>
<keyword evidence="1" id="KW-0732">Signal</keyword>
<keyword evidence="3" id="KW-1185">Reference proteome</keyword>
<dbReference type="SUPFAM" id="SSF63825">
    <property type="entry name" value="YWTD domain"/>
    <property type="match status" value="1"/>
</dbReference>
<feature type="signal peptide" evidence="1">
    <location>
        <begin position="1"/>
        <end position="17"/>
    </location>
</feature>
<dbReference type="Proteomes" id="UP001500936">
    <property type="component" value="Unassembled WGS sequence"/>
</dbReference>
<evidence type="ECO:0000313" key="3">
    <source>
        <dbReference type="Proteomes" id="UP001500936"/>
    </source>
</evidence>
<feature type="chain" id="PRO_5047201667" description="40-residue YVTN family beta-propeller repeat-containing protein" evidence="1">
    <location>
        <begin position="18"/>
        <end position="365"/>
    </location>
</feature>
<accession>A0ABP8KDH4</accession>
<dbReference type="PROSITE" id="PS51257">
    <property type="entry name" value="PROKAR_LIPOPROTEIN"/>
    <property type="match status" value="1"/>
</dbReference>
<dbReference type="InterPro" id="IPR051200">
    <property type="entry name" value="Host-pathogen_enzymatic-act"/>
</dbReference>
<name>A0ABP8KDH4_9BACT</name>